<reference evidence="1 2" key="1">
    <citation type="submission" date="2023-08" db="EMBL/GenBank/DDBJ databases">
        <title>A Necator americanus chromosomal reference genome.</title>
        <authorList>
            <person name="Ilik V."/>
            <person name="Petrzelkova K.J."/>
            <person name="Pardy F."/>
            <person name="Fuh T."/>
            <person name="Niatou-Singa F.S."/>
            <person name="Gouil Q."/>
            <person name="Baker L."/>
            <person name="Ritchie M.E."/>
            <person name="Jex A.R."/>
            <person name="Gazzola D."/>
            <person name="Li H."/>
            <person name="Toshio Fujiwara R."/>
            <person name="Zhan B."/>
            <person name="Aroian R.V."/>
            <person name="Pafco B."/>
            <person name="Schwarz E.M."/>
        </authorList>
    </citation>
    <scope>NUCLEOTIDE SEQUENCE [LARGE SCALE GENOMIC DNA]</scope>
    <source>
        <strain evidence="1 2">Aroian</strain>
        <tissue evidence="1">Whole animal</tissue>
    </source>
</reference>
<name>A0ABR1E6W1_NECAM</name>
<dbReference type="Proteomes" id="UP001303046">
    <property type="component" value="Unassembled WGS sequence"/>
</dbReference>
<gene>
    <name evidence="1" type="primary">Necator_chrV.g20737</name>
    <name evidence="1" type="ORF">RB195_015944</name>
</gene>
<comment type="caution">
    <text evidence="1">The sequence shown here is derived from an EMBL/GenBank/DDBJ whole genome shotgun (WGS) entry which is preliminary data.</text>
</comment>
<evidence type="ECO:0000313" key="1">
    <source>
        <dbReference type="EMBL" id="KAK6758427.1"/>
    </source>
</evidence>
<sequence>MKDASKGKKGINVIECGFERVMVRISTKEGRNLKFFPTSTIEDEETLPHMPSKISAAHVKRSNDNHWTNAVSDWSDYALSNAPQEVAPARWSDLFQKSFTEKFYALQGPHGKRIHRATLMGIPGRWKYSWCPLEQVDDHNRSTGR</sequence>
<dbReference type="EMBL" id="JAVFWL010000005">
    <property type="protein sequence ID" value="KAK6758427.1"/>
    <property type="molecule type" value="Genomic_DNA"/>
</dbReference>
<evidence type="ECO:0000313" key="2">
    <source>
        <dbReference type="Proteomes" id="UP001303046"/>
    </source>
</evidence>
<accession>A0ABR1E6W1</accession>
<proteinExistence type="predicted"/>
<keyword evidence="2" id="KW-1185">Reference proteome</keyword>
<protein>
    <submittedName>
        <fullName evidence="1">Uncharacterized protein</fullName>
    </submittedName>
</protein>
<organism evidence="1 2">
    <name type="scientific">Necator americanus</name>
    <name type="common">Human hookworm</name>
    <dbReference type="NCBI Taxonomy" id="51031"/>
    <lineage>
        <taxon>Eukaryota</taxon>
        <taxon>Metazoa</taxon>
        <taxon>Ecdysozoa</taxon>
        <taxon>Nematoda</taxon>
        <taxon>Chromadorea</taxon>
        <taxon>Rhabditida</taxon>
        <taxon>Rhabditina</taxon>
        <taxon>Rhabditomorpha</taxon>
        <taxon>Strongyloidea</taxon>
        <taxon>Ancylostomatidae</taxon>
        <taxon>Bunostominae</taxon>
        <taxon>Necator</taxon>
    </lineage>
</organism>